<accession>D4LBF7</accession>
<dbReference type="BioCyc" id="RCHA213810:RUM_RS03645-MONOMER"/>
<gene>
    <name evidence="1" type="ordered locus">RUM_07560</name>
</gene>
<dbReference type="InterPro" id="IPR012349">
    <property type="entry name" value="Split_barrel_FMN-bd"/>
</dbReference>
<dbReference type="PANTHER" id="PTHR34071:SF2">
    <property type="entry name" value="FLAVIN-NUCLEOTIDE-BINDING PROTEIN"/>
    <property type="match status" value="1"/>
</dbReference>
<dbReference type="Gene3D" id="2.30.110.10">
    <property type="entry name" value="Electron Transport, Fmn-binding Protein, Chain A"/>
    <property type="match status" value="1"/>
</dbReference>
<reference evidence="1" key="1">
    <citation type="submission" date="2010-03" db="EMBL/GenBank/DDBJ databases">
        <title>The genome sequence of Ruminococcus sp. 18P13.</title>
        <authorList>
            <consortium name="metaHIT consortium -- http://www.metahit.eu/"/>
            <person name="Pajon A."/>
            <person name="Turner K."/>
            <person name="Parkhill J."/>
            <person name="Bernalier A."/>
        </authorList>
    </citation>
    <scope>NUCLEOTIDE SEQUENCE [LARGE SCALE GENOMIC DNA]</scope>
    <source>
        <strain evidence="1">Type strain: 18P13</strain>
    </source>
</reference>
<dbReference type="KEGG" id="rch:RUM_07560"/>
<evidence type="ECO:0000313" key="1">
    <source>
        <dbReference type="EMBL" id="CBL16952.1"/>
    </source>
</evidence>
<organism evidence="1 2">
    <name type="scientific">Ruminococcus champanellensis (strain DSM 18848 / JCM 17042 / KCTC 15320 / 18P13)</name>
    <dbReference type="NCBI Taxonomy" id="213810"/>
    <lineage>
        <taxon>Bacteria</taxon>
        <taxon>Bacillati</taxon>
        <taxon>Bacillota</taxon>
        <taxon>Clostridia</taxon>
        <taxon>Eubacteriales</taxon>
        <taxon>Oscillospiraceae</taxon>
        <taxon>Ruminococcus</taxon>
    </lineage>
</organism>
<proteinExistence type="predicted"/>
<name>D4LBF7_RUMC1</name>
<dbReference type="HOGENOM" id="CLU_067890_2_1_9"/>
<dbReference type="AlphaFoldDB" id="D4LBF7"/>
<protein>
    <submittedName>
        <fullName evidence="1">Predicted flavin-nucleotide-binding protein</fullName>
    </submittedName>
</protein>
<keyword evidence="2" id="KW-1185">Reference proteome</keyword>
<dbReference type="STRING" id="213810.RUM_07560"/>
<dbReference type="InterPro" id="IPR024747">
    <property type="entry name" value="Pyridox_Oxase-rel"/>
</dbReference>
<dbReference type="Proteomes" id="UP000007054">
    <property type="component" value="Chromosome"/>
</dbReference>
<reference evidence="1" key="2">
    <citation type="submission" date="2010-03" db="EMBL/GenBank/DDBJ databases">
        <authorList>
            <person name="Pajon A."/>
        </authorList>
    </citation>
    <scope>NUCLEOTIDE SEQUENCE</scope>
    <source>
        <strain evidence="1">Type strain: 18P13</strain>
    </source>
</reference>
<dbReference type="PATRIC" id="fig|213810.4.peg.648"/>
<dbReference type="SUPFAM" id="SSF50475">
    <property type="entry name" value="FMN-binding split barrel"/>
    <property type="match status" value="1"/>
</dbReference>
<dbReference type="EMBL" id="FP929052">
    <property type="protein sequence ID" value="CBL16952.1"/>
    <property type="molecule type" value="Genomic_DNA"/>
</dbReference>
<sequence length="153" mass="17036">MSMRRTDRQMDRDSAWQAVDACSFGTVSMLLPEGEPYCVPLSIARIGETLYFHCAQEGLKLKALRKHPAVCVSCVGMAEPVHDKFTTRYTSAILTGTAREVTDEAEKIRALRAICEKYTPENMSRFDAAIAQSLSRTGIWRIDVTGITGKCKK</sequence>
<dbReference type="PANTHER" id="PTHR34071">
    <property type="entry name" value="5-NITROIMIDAZOLE ANTIBIOTICS RESISTANCE PROTEIN, NIMA-FAMILY-RELATED PROTEIN-RELATED"/>
    <property type="match status" value="1"/>
</dbReference>
<dbReference type="Pfam" id="PF12900">
    <property type="entry name" value="Pyridox_ox_2"/>
    <property type="match status" value="1"/>
</dbReference>
<evidence type="ECO:0000313" key="2">
    <source>
        <dbReference type="Proteomes" id="UP000007054"/>
    </source>
</evidence>